<evidence type="ECO:0000313" key="3">
    <source>
        <dbReference type="Proteomes" id="UP001221898"/>
    </source>
</evidence>
<evidence type="ECO:0000313" key="2">
    <source>
        <dbReference type="EMBL" id="KAJ8362224.1"/>
    </source>
</evidence>
<feature type="region of interest" description="Disordered" evidence="1">
    <location>
        <begin position="1"/>
        <end position="51"/>
    </location>
</feature>
<proteinExistence type="predicted"/>
<name>A0AAD7VZA3_9TELE</name>
<feature type="compositionally biased region" description="Low complexity" evidence="1">
    <location>
        <begin position="23"/>
        <end position="49"/>
    </location>
</feature>
<keyword evidence="3" id="KW-1185">Reference proteome</keyword>
<evidence type="ECO:0000256" key="1">
    <source>
        <dbReference type="SAM" id="MobiDB-lite"/>
    </source>
</evidence>
<organism evidence="2 3">
    <name type="scientific">Aldrovandia affinis</name>
    <dbReference type="NCBI Taxonomy" id="143900"/>
    <lineage>
        <taxon>Eukaryota</taxon>
        <taxon>Metazoa</taxon>
        <taxon>Chordata</taxon>
        <taxon>Craniata</taxon>
        <taxon>Vertebrata</taxon>
        <taxon>Euteleostomi</taxon>
        <taxon>Actinopterygii</taxon>
        <taxon>Neopterygii</taxon>
        <taxon>Teleostei</taxon>
        <taxon>Notacanthiformes</taxon>
        <taxon>Halosauridae</taxon>
        <taxon>Aldrovandia</taxon>
    </lineage>
</organism>
<reference evidence="2" key="1">
    <citation type="journal article" date="2023" name="Science">
        <title>Genome structures resolve the early diversification of teleost fishes.</title>
        <authorList>
            <person name="Parey E."/>
            <person name="Louis A."/>
            <person name="Montfort J."/>
            <person name="Bouchez O."/>
            <person name="Roques C."/>
            <person name="Iampietro C."/>
            <person name="Lluch J."/>
            <person name="Castinel A."/>
            <person name="Donnadieu C."/>
            <person name="Desvignes T."/>
            <person name="Floi Bucao C."/>
            <person name="Jouanno E."/>
            <person name="Wen M."/>
            <person name="Mejri S."/>
            <person name="Dirks R."/>
            <person name="Jansen H."/>
            <person name="Henkel C."/>
            <person name="Chen W.J."/>
            <person name="Zahm M."/>
            <person name="Cabau C."/>
            <person name="Klopp C."/>
            <person name="Thompson A.W."/>
            <person name="Robinson-Rechavi M."/>
            <person name="Braasch I."/>
            <person name="Lecointre G."/>
            <person name="Bobe J."/>
            <person name="Postlethwait J.H."/>
            <person name="Berthelot C."/>
            <person name="Roest Crollius H."/>
            <person name="Guiguen Y."/>
        </authorList>
    </citation>
    <scope>NUCLEOTIDE SEQUENCE</scope>
    <source>
        <strain evidence="2">NC1722</strain>
    </source>
</reference>
<accession>A0AAD7VZA3</accession>
<comment type="caution">
    <text evidence="2">The sequence shown here is derived from an EMBL/GenBank/DDBJ whole genome shotgun (WGS) entry which is preliminary data.</text>
</comment>
<protein>
    <submittedName>
        <fullName evidence="2">Uncharacterized protein</fullName>
    </submittedName>
</protein>
<dbReference type="AlphaFoldDB" id="A0AAD7VZA3"/>
<sequence length="90" mass="9565">MSQDPVLESEDEGEENEGGQGGPEAALLCPDDSAASSSSLPPTTSLPDAFPSPSSCCSYEHLINPTIAPTSFYLYPIYPNYTNNNPTLRP</sequence>
<dbReference type="Proteomes" id="UP001221898">
    <property type="component" value="Unassembled WGS sequence"/>
</dbReference>
<gene>
    <name evidence="2" type="ORF">AAFF_G00388530</name>
</gene>
<feature type="compositionally biased region" description="Acidic residues" evidence="1">
    <location>
        <begin position="7"/>
        <end position="17"/>
    </location>
</feature>
<dbReference type="EMBL" id="JAINUG010000723">
    <property type="protein sequence ID" value="KAJ8362224.1"/>
    <property type="molecule type" value="Genomic_DNA"/>
</dbReference>